<dbReference type="Gene3D" id="1.10.1370.20">
    <property type="entry name" value="Oligoendopeptidase f, C-terminal domain"/>
    <property type="match status" value="1"/>
</dbReference>
<dbReference type="Pfam" id="PF01432">
    <property type="entry name" value="Peptidase_M3"/>
    <property type="match status" value="1"/>
</dbReference>
<keyword evidence="4 6" id="KW-0862">Zinc</keyword>
<name>A0A410E1H7_9CLOT</name>
<comment type="cofactor">
    <cofactor evidence="6">
        <name>Zn(2+)</name>
        <dbReference type="ChEBI" id="CHEBI:29105"/>
    </cofactor>
    <text evidence="6">Binds 1 zinc ion.</text>
</comment>
<dbReference type="Proteomes" id="UP000286268">
    <property type="component" value="Chromosome"/>
</dbReference>
<evidence type="ECO:0000313" key="9">
    <source>
        <dbReference type="EMBL" id="QAA35212.1"/>
    </source>
</evidence>
<dbReference type="SUPFAM" id="SSF55486">
    <property type="entry name" value="Metalloproteases ('zincins'), catalytic domain"/>
    <property type="match status" value="1"/>
</dbReference>
<evidence type="ECO:0000256" key="4">
    <source>
        <dbReference type="ARBA" id="ARBA00022833"/>
    </source>
</evidence>
<dbReference type="PANTHER" id="PTHR34217">
    <property type="entry name" value="METAL-DEPENDENT CARBOXYPEPTIDASE"/>
    <property type="match status" value="1"/>
</dbReference>
<evidence type="ECO:0000256" key="2">
    <source>
        <dbReference type="ARBA" id="ARBA00022723"/>
    </source>
</evidence>
<dbReference type="InterPro" id="IPR011977">
    <property type="entry name" value="Pept_M3B_clade3"/>
</dbReference>
<dbReference type="KEGG" id="cmah:C1I91_03395"/>
<keyword evidence="10" id="KW-1185">Reference proteome</keyword>
<dbReference type="GO" id="GO:0006508">
    <property type="term" value="P:proteolysis"/>
    <property type="evidence" value="ECO:0007669"/>
    <property type="project" value="UniProtKB-KW"/>
</dbReference>
<evidence type="ECO:0000313" key="10">
    <source>
        <dbReference type="Proteomes" id="UP000286268"/>
    </source>
</evidence>
<accession>A0A410E1H7</accession>
<dbReference type="PANTHER" id="PTHR34217:SF1">
    <property type="entry name" value="CARBOXYPEPTIDASE 1"/>
    <property type="match status" value="1"/>
</dbReference>
<organism evidence="9 10">
    <name type="scientific">Clostridium manihotivorum</name>
    <dbReference type="NCBI Taxonomy" id="2320868"/>
    <lineage>
        <taxon>Bacteria</taxon>
        <taxon>Bacillati</taxon>
        <taxon>Bacillota</taxon>
        <taxon>Clostridia</taxon>
        <taxon>Eubacteriales</taxon>
        <taxon>Clostridiaceae</taxon>
        <taxon>Clostridium</taxon>
    </lineage>
</organism>
<protein>
    <submittedName>
        <fullName evidence="9">Oligoendopeptidase F</fullName>
    </submittedName>
</protein>
<dbReference type="InterPro" id="IPR034006">
    <property type="entry name" value="M3B_PepF_2"/>
</dbReference>
<evidence type="ECO:0000259" key="7">
    <source>
        <dbReference type="Pfam" id="PF01432"/>
    </source>
</evidence>
<dbReference type="Gene3D" id="1.20.140.70">
    <property type="entry name" value="Oligopeptidase f, N-terminal domain"/>
    <property type="match status" value="1"/>
</dbReference>
<dbReference type="InterPro" id="IPR042088">
    <property type="entry name" value="OligoPept_F_C"/>
</dbReference>
<dbReference type="GO" id="GO:0004181">
    <property type="term" value="F:metallocarboxypeptidase activity"/>
    <property type="evidence" value="ECO:0007669"/>
    <property type="project" value="InterPro"/>
</dbReference>
<gene>
    <name evidence="9" type="ORF">C1I91_03395</name>
</gene>
<keyword evidence="3 6" id="KW-0378">Hydrolase</keyword>
<feature type="domain" description="Oligopeptidase F N-terminal" evidence="8">
    <location>
        <begin position="112"/>
        <end position="170"/>
    </location>
</feature>
<dbReference type="GO" id="GO:0004222">
    <property type="term" value="F:metalloendopeptidase activity"/>
    <property type="evidence" value="ECO:0007669"/>
    <property type="project" value="InterPro"/>
</dbReference>
<feature type="domain" description="Peptidase M3A/M3B catalytic" evidence="7">
    <location>
        <begin position="196"/>
        <end position="569"/>
    </location>
</feature>
<keyword evidence="1 6" id="KW-0645">Protease</keyword>
<evidence type="ECO:0000256" key="5">
    <source>
        <dbReference type="ARBA" id="ARBA00023049"/>
    </source>
</evidence>
<dbReference type="InterPro" id="IPR001567">
    <property type="entry name" value="Pept_M3A_M3B_dom"/>
</dbReference>
<dbReference type="OrthoDB" id="9769691at2"/>
<reference evidence="9 10" key="1">
    <citation type="submission" date="2018-01" db="EMBL/GenBank/DDBJ databases">
        <title>Genome Sequencing and Assembly of Anaerobacter polyendosporus strain CT4.</title>
        <authorList>
            <person name="Tachaapaikoon C."/>
            <person name="Sutheeworapong S."/>
            <person name="Jenjaroenpun P."/>
            <person name="Wongsurawat T."/>
            <person name="Nookeaw I."/>
            <person name="Cheawchanlertfa P."/>
            <person name="Kosugi A."/>
            <person name="Cheevadhanarak S."/>
            <person name="Ratanakhanokchai K."/>
        </authorList>
    </citation>
    <scope>NUCLEOTIDE SEQUENCE [LARGE SCALE GENOMIC DNA]</scope>
    <source>
        <strain evidence="9 10">CT4</strain>
    </source>
</reference>
<dbReference type="EMBL" id="CP025746">
    <property type="protein sequence ID" value="QAA35212.1"/>
    <property type="molecule type" value="Genomic_DNA"/>
</dbReference>
<evidence type="ECO:0000256" key="1">
    <source>
        <dbReference type="ARBA" id="ARBA00022670"/>
    </source>
</evidence>
<keyword evidence="5 6" id="KW-0482">Metalloprotease</keyword>
<keyword evidence="2 6" id="KW-0479">Metal-binding</keyword>
<dbReference type="InterPro" id="IPR001333">
    <property type="entry name" value="Peptidase_M32_Taq"/>
</dbReference>
<evidence type="ECO:0000256" key="3">
    <source>
        <dbReference type="ARBA" id="ARBA00022801"/>
    </source>
</evidence>
<dbReference type="InterPro" id="IPR013647">
    <property type="entry name" value="OligopepF_N_dom"/>
</dbReference>
<dbReference type="GO" id="GO:0046872">
    <property type="term" value="F:metal ion binding"/>
    <property type="evidence" value="ECO:0007669"/>
    <property type="project" value="UniProtKB-UniRule"/>
</dbReference>
<dbReference type="Pfam" id="PF08439">
    <property type="entry name" value="Peptidase_M3_N"/>
    <property type="match status" value="1"/>
</dbReference>
<dbReference type="AlphaFoldDB" id="A0A410E1H7"/>
<sequence>MKWSLKELYSSFDGEDFKNDMRLLDQCIEKFISWTENSLKDNAESTKKLESYISLIQEYVGLEGRLSSFASLSFSADAKNEEAKRYLGIIEKKQTKITGAQVKFAKWISSLEDLDKIIEASNLLKEHEFYLKEIVLENKHILSEKEEIAISKMRLTSSSAWLKLKNQLTSNHKVEVEIDGKKQKLAITKVKNLLFSDNKEIRRKAFYAELESNDSIAEGVAASLNGIKGEVLTICELKGYESPLKMTLENSRMDEETLNVMLKVMKESLIDFKKYFFKKAELLGYQGKLPYYDIMAPVGKKDMFFSYDEAEKFIIKHFSSFSEDMGNLAKKAFDNRWIDAEVRDGKRSGAFCHNLHFIKESRVLCSFDGNFKNVCTIAHELGHAYHGFVLQKESILNSSYPMPLAETASIFAENIVRNAALETANKDEALVILGAELVNCASVIVDIYARFLFEDEVFKRRKDGELSLEELKDLMLWAQKEAYGEAILEETFDSYAWVHKPHYYYVGRNYYNFPYAFGLLFSKGLYKLYMEEGSAFVNKYNEVLRLTGQANIYDVARYIGIDLHDESFWRGSIDMVKRDIEKFCNI</sequence>
<comment type="similarity">
    <text evidence="6">Belongs to the peptidase M3 family.</text>
</comment>
<proteinExistence type="inferred from homology"/>
<evidence type="ECO:0000259" key="8">
    <source>
        <dbReference type="Pfam" id="PF08439"/>
    </source>
</evidence>
<dbReference type="NCBIfam" id="TIGR02290">
    <property type="entry name" value="M3_fam_3"/>
    <property type="match status" value="1"/>
</dbReference>
<evidence type="ECO:0000256" key="6">
    <source>
        <dbReference type="RuleBase" id="RU003435"/>
    </source>
</evidence>
<dbReference type="CDD" id="cd09607">
    <property type="entry name" value="M3B_PepF"/>
    <property type="match status" value="1"/>
</dbReference>